<dbReference type="InterPro" id="IPR004107">
    <property type="entry name" value="Integrase_SAM-like_N"/>
</dbReference>
<evidence type="ECO:0000256" key="2">
    <source>
        <dbReference type="ARBA" id="ARBA00023125"/>
    </source>
</evidence>
<keyword evidence="6" id="KW-1185">Reference proteome</keyword>
<dbReference type="InterPro" id="IPR044068">
    <property type="entry name" value="CB"/>
</dbReference>
<dbReference type="Gene3D" id="1.10.150.130">
    <property type="match status" value="1"/>
</dbReference>
<sequence>MSRTGENIYKRKDGRWEARYIDSYDGNGKAKYKYLYAPTYTEVKAKLLKAQNYADLSSDLEKTKDKEKYEYWLDAWLHAKRLGVKESTYIRYRNTIENHIKPDLGKYPINKISTSLMEQFVSRKLQNGRIDGNGGLSPKSMSDIMVIVKESFKYAHSYGVSVVCSFERISFKKNAQEMRVLSPLEEQRLLSVLFKDFDRYKMGVFICLFLVRLRRGKLDKLLVHQIVKGNLPFPLPFKLQNLVQGGTADNSLAKGVVPALDIFLIGYLVGHGNSPF</sequence>
<dbReference type="SUPFAM" id="SSF56349">
    <property type="entry name" value="DNA breaking-rejoining enzymes"/>
    <property type="match status" value="1"/>
</dbReference>
<feature type="domain" description="Core-binding (CB)" evidence="4">
    <location>
        <begin position="63"/>
        <end position="156"/>
    </location>
</feature>
<dbReference type="Pfam" id="PF14659">
    <property type="entry name" value="Phage_int_SAM_3"/>
    <property type="match status" value="1"/>
</dbReference>
<gene>
    <name evidence="5" type="ORF">KTH89_11340</name>
</gene>
<dbReference type="GO" id="GO:0003677">
    <property type="term" value="F:DNA binding"/>
    <property type="evidence" value="ECO:0007669"/>
    <property type="project" value="UniProtKB-UniRule"/>
</dbReference>
<organism evidence="5 6">
    <name type="scientific">Diplocloster agilis</name>
    <dbReference type="NCBI Taxonomy" id="2850323"/>
    <lineage>
        <taxon>Bacteria</taxon>
        <taxon>Bacillati</taxon>
        <taxon>Bacillota</taxon>
        <taxon>Clostridia</taxon>
        <taxon>Lachnospirales</taxon>
        <taxon>Lachnospiraceae</taxon>
        <taxon>Diplocloster</taxon>
    </lineage>
</organism>
<dbReference type="AlphaFoldDB" id="A0A949K7M4"/>
<evidence type="ECO:0000259" key="4">
    <source>
        <dbReference type="PROSITE" id="PS51900"/>
    </source>
</evidence>
<dbReference type="Proteomes" id="UP000712157">
    <property type="component" value="Unassembled WGS sequence"/>
</dbReference>
<evidence type="ECO:0000256" key="1">
    <source>
        <dbReference type="ARBA" id="ARBA00008857"/>
    </source>
</evidence>
<evidence type="ECO:0000313" key="6">
    <source>
        <dbReference type="Proteomes" id="UP000712157"/>
    </source>
</evidence>
<dbReference type="PROSITE" id="PS51900">
    <property type="entry name" value="CB"/>
    <property type="match status" value="1"/>
</dbReference>
<evidence type="ECO:0000313" key="5">
    <source>
        <dbReference type="EMBL" id="MBU9737137.1"/>
    </source>
</evidence>
<accession>A0A949K7M4</accession>
<comment type="similarity">
    <text evidence="1">Belongs to the 'phage' integrase family.</text>
</comment>
<comment type="caution">
    <text evidence="5">The sequence shown here is derived from an EMBL/GenBank/DDBJ whole genome shotgun (WGS) entry which is preliminary data.</text>
</comment>
<dbReference type="EMBL" id="JAHQCW010000017">
    <property type="protein sequence ID" value="MBU9737137.1"/>
    <property type="molecule type" value="Genomic_DNA"/>
</dbReference>
<dbReference type="InterPro" id="IPR010998">
    <property type="entry name" value="Integrase_recombinase_N"/>
</dbReference>
<dbReference type="InterPro" id="IPR011010">
    <property type="entry name" value="DNA_brk_join_enz"/>
</dbReference>
<protein>
    <recommendedName>
        <fullName evidence="4">Core-binding (CB) domain-containing protein</fullName>
    </recommendedName>
</protein>
<evidence type="ECO:0000256" key="3">
    <source>
        <dbReference type="PROSITE-ProRule" id="PRU01248"/>
    </source>
</evidence>
<keyword evidence="2 3" id="KW-0238">DNA-binding</keyword>
<dbReference type="GO" id="GO:0015074">
    <property type="term" value="P:DNA integration"/>
    <property type="evidence" value="ECO:0007669"/>
    <property type="project" value="InterPro"/>
</dbReference>
<name>A0A949K7M4_9FIRM</name>
<reference evidence="5" key="1">
    <citation type="submission" date="2021-06" db="EMBL/GenBank/DDBJ databases">
        <title>Description of novel taxa of the family Lachnospiraceae.</title>
        <authorList>
            <person name="Chaplin A.V."/>
            <person name="Sokolova S.R."/>
            <person name="Pikina A.P."/>
            <person name="Korzhanova M."/>
            <person name="Belova V."/>
            <person name="Korostin D."/>
            <person name="Efimov B.A."/>
        </authorList>
    </citation>
    <scope>NUCLEOTIDE SEQUENCE</scope>
    <source>
        <strain evidence="5">ASD5720</strain>
    </source>
</reference>
<proteinExistence type="inferred from homology"/>